<dbReference type="Gene3D" id="3.40.50.300">
    <property type="entry name" value="P-loop containing nucleotide triphosphate hydrolases"/>
    <property type="match status" value="1"/>
</dbReference>
<sequence length="745" mass="86432">MFLSFTYDMFLNFRGSDTRFGFTGNLYKALHDRGFQTFIDDEKHWLSMRKAIISNMDALHFTDLLLHYFCMIEFQLSEDLMLKFKERRSANGYESKFIERIVEFFSTKINRAPLHVADYPVGLEAQVLEVKKLFDIGTNDGVHMIGIHGIGGIGKSTLAGAVYNSITDNFDEILGEKKIKLASVQQGIPMIKHRLQQKKVLLILDDVDKHQQLHDIVGRPDWFGPGSRIIITTHGVKRTYEEVLDAVVTYASGLPLALEVIGSNLFGKSLQAWKSSSKQYKRILYNQIVEILKVSFDALGDCMKNHTGVLVEKSLIKHSWDDTLTLHDLVEDMGKELVKQDIIQVLEDNTGIEMIEWNRRAFKKMKNLKTLIIKGGNFSKDPKYLPNSLRVLKWWRYPSCCLPSDFHPKKLAICKLPYSSFTSFELDGLWKKFVNLKVLNFDWGKCLTKIPDNVYGLSNLEELAFKHCKDVVRVHNSIGFLDKLQSELSHHGDFCWRRSPLHALSGYTCYILHLVSSNIRKVHDLFCHNADKVNNFSFYPYLGCLHCYPWFAHVKVLKLSNNNFTILPEFIKECQNLLMLSVCDCKYLQEIRGIPPNLKHFFARKCKSLTSLSRSMFLNQDKDYNFFYPVVFINGNKCSLGRFDLCMNTDHTYLFDLRQTEFTNSPYEVPFENEWNHAVVTCLDGINLSTCTEIGIHIFKHENFMEDIRFTDPYSKRKLDNDLYSLESQNHRLLKKHRFVDMEDS</sequence>
<accession>A0A0R0KZP3</accession>
<protein>
    <recommendedName>
        <fullName evidence="1">TIR domain-containing protein</fullName>
    </recommendedName>
</protein>
<dbReference type="SUPFAM" id="SSF52058">
    <property type="entry name" value="L domain-like"/>
    <property type="match status" value="1"/>
</dbReference>
<dbReference type="GO" id="GO:0007165">
    <property type="term" value="P:signal transduction"/>
    <property type="evidence" value="ECO:0007669"/>
    <property type="project" value="InterPro"/>
</dbReference>
<dbReference type="InterPro" id="IPR032675">
    <property type="entry name" value="LRR_dom_sf"/>
</dbReference>
<dbReference type="Proteomes" id="UP000008827">
    <property type="component" value="Chromosome 2"/>
</dbReference>
<dbReference type="Gene3D" id="3.80.10.10">
    <property type="entry name" value="Ribonuclease Inhibitor"/>
    <property type="match status" value="2"/>
</dbReference>
<dbReference type="Gene3D" id="3.40.50.10140">
    <property type="entry name" value="Toll/interleukin-1 receptor homology (TIR) domain"/>
    <property type="match status" value="1"/>
</dbReference>
<dbReference type="SMR" id="A0A0R0KZP3"/>
<dbReference type="InterPro" id="IPR042197">
    <property type="entry name" value="Apaf_helical"/>
</dbReference>
<evidence type="ECO:0000259" key="1">
    <source>
        <dbReference type="Pfam" id="PF01582"/>
    </source>
</evidence>
<dbReference type="SUPFAM" id="SSF52540">
    <property type="entry name" value="P-loop containing nucleoside triphosphate hydrolases"/>
    <property type="match status" value="1"/>
</dbReference>
<dbReference type="Gramene" id="KRH72604">
    <property type="protein sequence ID" value="KRH72604"/>
    <property type="gene ID" value="GLYMA_02G222500"/>
</dbReference>
<dbReference type="PaxDb" id="3847-GLYMA02G38743.1"/>
<dbReference type="InterPro" id="IPR000157">
    <property type="entry name" value="TIR_dom"/>
</dbReference>
<evidence type="ECO:0000313" key="2">
    <source>
        <dbReference type="EMBL" id="KRH72604.1"/>
    </source>
</evidence>
<dbReference type="AlphaFoldDB" id="A0A0R0KZP3"/>
<dbReference type="InParanoid" id="A0A0R0KZP3"/>
<dbReference type="Pfam" id="PF01582">
    <property type="entry name" value="TIR"/>
    <property type="match status" value="1"/>
</dbReference>
<evidence type="ECO:0000313" key="4">
    <source>
        <dbReference type="Proteomes" id="UP000008827"/>
    </source>
</evidence>
<dbReference type="GO" id="GO:0006952">
    <property type="term" value="P:defense response"/>
    <property type="evidence" value="ECO:0007669"/>
    <property type="project" value="InterPro"/>
</dbReference>
<feature type="domain" description="TIR" evidence="1">
    <location>
        <begin position="7"/>
        <end position="43"/>
    </location>
</feature>
<dbReference type="InterPro" id="IPR027417">
    <property type="entry name" value="P-loop_NTPase"/>
</dbReference>
<dbReference type="SUPFAM" id="SSF52200">
    <property type="entry name" value="Toll/Interleukin receptor TIR domain"/>
    <property type="match status" value="1"/>
</dbReference>
<dbReference type="PANTHER" id="PTHR11017:SF431">
    <property type="entry name" value="ADP-RIBOSYL CYCLASE_CYCLIC ADP-RIBOSE HYDROLASE"/>
    <property type="match status" value="1"/>
</dbReference>
<dbReference type="InterPro" id="IPR035897">
    <property type="entry name" value="Toll_tir_struct_dom_sf"/>
</dbReference>
<dbReference type="PRINTS" id="PR00364">
    <property type="entry name" value="DISEASERSIST"/>
</dbReference>
<reference evidence="2 3" key="1">
    <citation type="journal article" date="2010" name="Nature">
        <title>Genome sequence of the palaeopolyploid soybean.</title>
        <authorList>
            <person name="Schmutz J."/>
            <person name="Cannon S.B."/>
            <person name="Schlueter J."/>
            <person name="Ma J."/>
            <person name="Mitros T."/>
            <person name="Nelson W."/>
            <person name="Hyten D.L."/>
            <person name="Song Q."/>
            <person name="Thelen J.J."/>
            <person name="Cheng J."/>
            <person name="Xu D."/>
            <person name="Hellsten U."/>
            <person name="May G.D."/>
            <person name="Yu Y."/>
            <person name="Sakurai T."/>
            <person name="Umezawa T."/>
            <person name="Bhattacharyya M.K."/>
            <person name="Sandhu D."/>
            <person name="Valliyodan B."/>
            <person name="Lindquist E."/>
            <person name="Peto M."/>
            <person name="Grant D."/>
            <person name="Shu S."/>
            <person name="Goodstein D."/>
            <person name="Barry K."/>
            <person name="Futrell-Griggs M."/>
            <person name="Abernathy B."/>
            <person name="Du J."/>
            <person name="Tian Z."/>
            <person name="Zhu L."/>
            <person name="Gill N."/>
            <person name="Joshi T."/>
            <person name="Libault M."/>
            <person name="Sethuraman A."/>
            <person name="Zhang X.-C."/>
            <person name="Shinozaki K."/>
            <person name="Nguyen H.T."/>
            <person name="Wing R.A."/>
            <person name="Cregan P."/>
            <person name="Specht J."/>
            <person name="Grimwood J."/>
            <person name="Rokhsar D."/>
            <person name="Stacey G."/>
            <person name="Shoemaker R.C."/>
            <person name="Jackson S.A."/>
        </authorList>
    </citation>
    <scope>NUCLEOTIDE SEQUENCE</scope>
    <source>
        <strain evidence="3">cv. Williams 82</strain>
        <tissue evidence="2">Callus</tissue>
    </source>
</reference>
<evidence type="ECO:0000313" key="3">
    <source>
        <dbReference type="EnsemblPlants" id="KRH72604"/>
    </source>
</evidence>
<dbReference type="PANTHER" id="PTHR11017">
    <property type="entry name" value="LEUCINE-RICH REPEAT-CONTAINING PROTEIN"/>
    <property type="match status" value="1"/>
</dbReference>
<dbReference type="Gene3D" id="1.10.8.430">
    <property type="entry name" value="Helical domain of apoptotic protease-activating factors"/>
    <property type="match status" value="1"/>
</dbReference>
<reference evidence="3" key="2">
    <citation type="submission" date="2018-02" db="UniProtKB">
        <authorList>
            <consortium name="EnsemblPlants"/>
        </authorList>
    </citation>
    <scope>IDENTIFICATION</scope>
    <source>
        <strain evidence="3">Williams 82</strain>
    </source>
</reference>
<proteinExistence type="predicted"/>
<dbReference type="EnsemblPlants" id="KRH72604">
    <property type="protein sequence ID" value="KRH72604"/>
    <property type="gene ID" value="GLYMA_02G222500"/>
</dbReference>
<reference evidence="2" key="3">
    <citation type="submission" date="2018-07" db="EMBL/GenBank/DDBJ databases">
        <title>WGS assembly of Glycine max.</title>
        <authorList>
            <person name="Schmutz J."/>
            <person name="Cannon S."/>
            <person name="Schlueter J."/>
            <person name="Ma J."/>
            <person name="Mitros T."/>
            <person name="Nelson W."/>
            <person name="Hyten D."/>
            <person name="Song Q."/>
            <person name="Thelen J."/>
            <person name="Cheng J."/>
            <person name="Xu D."/>
            <person name="Hellsten U."/>
            <person name="May G."/>
            <person name="Yu Y."/>
            <person name="Sakurai T."/>
            <person name="Umezawa T."/>
            <person name="Bhattacharyya M."/>
            <person name="Sandhu D."/>
            <person name="Valliyodan B."/>
            <person name="Lindquist E."/>
            <person name="Peto M."/>
            <person name="Grant D."/>
            <person name="Shu S."/>
            <person name="Goodstein D."/>
            <person name="Barry K."/>
            <person name="Futrell-Griggs M."/>
            <person name="Abernathy B."/>
            <person name="Du J."/>
            <person name="Tian Z."/>
            <person name="Zhu L."/>
            <person name="Gill N."/>
            <person name="Joshi T."/>
            <person name="Libault M."/>
            <person name="Sethuraman A."/>
            <person name="Zhang X."/>
            <person name="Shinozaki K."/>
            <person name="Nguyen H."/>
            <person name="Wing R."/>
            <person name="Cregan P."/>
            <person name="Specht J."/>
            <person name="Grimwood J."/>
            <person name="Rokhsar D."/>
            <person name="Stacey G."/>
            <person name="Shoemaker R."/>
            <person name="Jackson S."/>
        </authorList>
    </citation>
    <scope>NUCLEOTIDE SEQUENCE</scope>
    <source>
        <tissue evidence="2">Callus</tissue>
    </source>
</reference>
<gene>
    <name evidence="2" type="ORF">GLYMA_02G222500</name>
</gene>
<organism evidence="2">
    <name type="scientific">Glycine max</name>
    <name type="common">Soybean</name>
    <name type="synonym">Glycine hispida</name>
    <dbReference type="NCBI Taxonomy" id="3847"/>
    <lineage>
        <taxon>Eukaryota</taxon>
        <taxon>Viridiplantae</taxon>
        <taxon>Streptophyta</taxon>
        <taxon>Embryophyta</taxon>
        <taxon>Tracheophyta</taxon>
        <taxon>Spermatophyta</taxon>
        <taxon>Magnoliopsida</taxon>
        <taxon>eudicotyledons</taxon>
        <taxon>Gunneridae</taxon>
        <taxon>Pentapetalae</taxon>
        <taxon>rosids</taxon>
        <taxon>fabids</taxon>
        <taxon>Fabales</taxon>
        <taxon>Fabaceae</taxon>
        <taxon>Papilionoideae</taxon>
        <taxon>50 kb inversion clade</taxon>
        <taxon>NPAAA clade</taxon>
        <taxon>indigoferoid/millettioid clade</taxon>
        <taxon>Phaseoleae</taxon>
        <taxon>Glycine</taxon>
        <taxon>Glycine subgen. Soja</taxon>
    </lineage>
</organism>
<name>A0A0R0KZP3_SOYBN</name>
<keyword evidence="4" id="KW-1185">Reference proteome</keyword>
<dbReference type="InterPro" id="IPR044974">
    <property type="entry name" value="Disease_R_plants"/>
</dbReference>
<dbReference type="EMBL" id="CM000835">
    <property type="protein sequence ID" value="KRH72604.1"/>
    <property type="molecule type" value="Genomic_DNA"/>
</dbReference>